<dbReference type="SUPFAM" id="SSF74650">
    <property type="entry name" value="Galactose mutarotase-like"/>
    <property type="match status" value="1"/>
</dbReference>
<comment type="subunit">
    <text evidence="3">Monomer.</text>
</comment>
<dbReference type="RefSeq" id="WP_377062219.1">
    <property type="nucleotide sequence ID" value="NZ_JBHSJJ010000002.1"/>
</dbReference>
<keyword evidence="5" id="KW-0106">Calcium</keyword>
<sequence>MIKRISKFDINQETFRRLFGIFMLLCIMAITGHIALASEIDVIKKRVMDELLSSGVDNNEIEDLLNTQREDGTWPGINYEDVSRTGFEHRIHTANMVTLSKAYQAKGGRYRNNRKVRQAIQKALAHWVEKDYFCENWWHNQIGTPTNLVAVMLLAGSDMPKELVEKAQPMIGRAHLEASGARPSGDRIKIAGILAKNLLFREDKQQFDEVIKVIEGEIKFSSGERGMQHDYSFHHRHDRVNNTLSYGLGYADAFVEWAVYVAGTDYAFSDEKIKQLVDYYLDGICKTMVFGKYPDPGAKNRSVARKGALNPMDAHTPKKLMQATDYRKEELEEIIKFREGELDEVSLSHSTFFWHSEHFTFQRPHYYASVRMYSTRNRNMEEPYNSEGLKNHHRGDGANHVLLTGEEYYDIYPVMDYQKVPGATILQKEALPDENQIQRPGLTDFVGAATDGLYGVASFDFKSPHDPVQARKSWFFFDEEYVCLGAGIQAGTNRPVVTTVNQNLVFGDVVVGNGKEQKASPKGEHELDHVEWVYSDRMAYVFPEPQKVHLFHGPVTGNWTDISKQTSAPKEDVTMDIFKLWVDHGSRPSEGSYAYIVLPGVNREQAASYDHASRLQILANTKDVQAVKHKGLGIYQLVFYQSAELDLGEGMKVIMDGPGQVILQMDGKAIKKITVADPARKLGKMHFRINVPVNHTEAGFAGAWNPQNEYSEIAVDLPRDVYAGKSVTVDL</sequence>
<dbReference type="InterPro" id="IPR008929">
    <property type="entry name" value="Chondroitin_lyas"/>
</dbReference>
<dbReference type="EMBL" id="JBHSJJ010000002">
    <property type="protein sequence ID" value="MFC4871081.1"/>
    <property type="molecule type" value="Genomic_DNA"/>
</dbReference>
<dbReference type="Pfam" id="PF08124">
    <property type="entry name" value="Lyase_8_N"/>
    <property type="match status" value="1"/>
</dbReference>
<dbReference type="SUPFAM" id="SSF49863">
    <property type="entry name" value="Hyaluronate lyase-like, C-terminal domain"/>
    <property type="match status" value="1"/>
</dbReference>
<evidence type="ECO:0000259" key="7">
    <source>
        <dbReference type="Pfam" id="PF02278"/>
    </source>
</evidence>
<dbReference type="InterPro" id="IPR011071">
    <property type="entry name" value="Lyase_8-like_C"/>
</dbReference>
<name>A0ABV9SXG0_9BACT</name>
<dbReference type="InterPro" id="IPR004103">
    <property type="entry name" value="Lyase_8_C"/>
</dbReference>
<accession>A0ABV9SXG0</accession>
<keyword evidence="11" id="KW-1185">Reference proteome</keyword>
<dbReference type="Pfam" id="PF02884">
    <property type="entry name" value="Lyase_8_C"/>
    <property type="match status" value="1"/>
</dbReference>
<dbReference type="Gene3D" id="2.60.220.10">
    <property type="entry name" value="Polysaccharide lyase family 8-like, C-terminal"/>
    <property type="match status" value="1"/>
</dbReference>
<proteinExistence type="inferred from homology"/>
<dbReference type="PANTHER" id="PTHR38481">
    <property type="entry name" value="HYALURONATE LYASE"/>
    <property type="match status" value="1"/>
</dbReference>
<feature type="domain" description="Polysaccharide lyase family 8 C-terminal" evidence="8">
    <location>
        <begin position="616"/>
        <end position="683"/>
    </location>
</feature>
<comment type="cofactor">
    <cofactor evidence="1">
        <name>Ca(2+)</name>
        <dbReference type="ChEBI" id="CHEBI:29108"/>
    </cofactor>
</comment>
<dbReference type="InterPro" id="IPR011013">
    <property type="entry name" value="Gal_mutarotase_sf_dom"/>
</dbReference>
<keyword evidence="4" id="KW-0732">Signal</keyword>
<evidence type="ECO:0000313" key="10">
    <source>
        <dbReference type="EMBL" id="MFC4871081.1"/>
    </source>
</evidence>
<comment type="caution">
    <text evidence="10">The sequence shown here is derived from an EMBL/GenBank/DDBJ whole genome shotgun (WGS) entry which is preliminary data.</text>
</comment>
<evidence type="ECO:0000313" key="11">
    <source>
        <dbReference type="Proteomes" id="UP001595818"/>
    </source>
</evidence>
<dbReference type="InterPro" id="IPR038970">
    <property type="entry name" value="Lyase_8"/>
</dbReference>
<evidence type="ECO:0000256" key="3">
    <source>
        <dbReference type="ARBA" id="ARBA00011245"/>
    </source>
</evidence>
<feature type="domain" description="Polysaccharide lyase family 8 central" evidence="7">
    <location>
        <begin position="352"/>
        <end position="601"/>
    </location>
</feature>
<dbReference type="SUPFAM" id="SSF48230">
    <property type="entry name" value="Chondroitin AC/alginate lyase"/>
    <property type="match status" value="1"/>
</dbReference>
<feature type="domain" description="Polysaccharide lyase 8 N-terminal alpha-helical" evidence="9">
    <location>
        <begin position="60"/>
        <end position="311"/>
    </location>
</feature>
<evidence type="ECO:0000259" key="9">
    <source>
        <dbReference type="Pfam" id="PF08124"/>
    </source>
</evidence>
<evidence type="ECO:0000256" key="5">
    <source>
        <dbReference type="ARBA" id="ARBA00022837"/>
    </source>
</evidence>
<gene>
    <name evidence="10" type="ORF">ACFPFU_05240</name>
</gene>
<evidence type="ECO:0000259" key="8">
    <source>
        <dbReference type="Pfam" id="PF02884"/>
    </source>
</evidence>
<dbReference type="Proteomes" id="UP001595818">
    <property type="component" value="Unassembled WGS sequence"/>
</dbReference>
<dbReference type="InterPro" id="IPR003159">
    <property type="entry name" value="Lyase_8_central_dom"/>
</dbReference>
<dbReference type="Gene3D" id="1.50.10.100">
    <property type="entry name" value="Chondroitin AC/alginate lyase"/>
    <property type="match status" value="1"/>
</dbReference>
<comment type="similarity">
    <text evidence="2">Belongs to the polysaccharide lyase 8 family.</text>
</comment>
<reference evidence="11" key="1">
    <citation type="journal article" date="2019" name="Int. J. Syst. Evol. Microbiol.">
        <title>The Global Catalogue of Microorganisms (GCM) 10K type strain sequencing project: providing services to taxonomists for standard genome sequencing and annotation.</title>
        <authorList>
            <consortium name="The Broad Institute Genomics Platform"/>
            <consortium name="The Broad Institute Genome Sequencing Center for Infectious Disease"/>
            <person name="Wu L."/>
            <person name="Ma J."/>
        </authorList>
    </citation>
    <scope>NUCLEOTIDE SEQUENCE [LARGE SCALE GENOMIC DNA]</scope>
    <source>
        <strain evidence="11">CGMCC 4.7466</strain>
    </source>
</reference>
<dbReference type="PANTHER" id="PTHR38481:SF1">
    <property type="entry name" value="HYALURONATE LYASE"/>
    <property type="match status" value="1"/>
</dbReference>
<dbReference type="Gene3D" id="2.70.98.10">
    <property type="match status" value="1"/>
</dbReference>
<dbReference type="Pfam" id="PF02278">
    <property type="entry name" value="Lyase_8"/>
    <property type="match status" value="1"/>
</dbReference>
<evidence type="ECO:0000256" key="4">
    <source>
        <dbReference type="ARBA" id="ARBA00022729"/>
    </source>
</evidence>
<evidence type="ECO:0000256" key="1">
    <source>
        <dbReference type="ARBA" id="ARBA00001913"/>
    </source>
</evidence>
<dbReference type="InterPro" id="IPR014718">
    <property type="entry name" value="GH-type_carb-bd"/>
</dbReference>
<protein>
    <submittedName>
        <fullName evidence="10">Polysaccharide lyase family 8 super-sandwich domain-containing protein</fullName>
    </submittedName>
</protein>
<dbReference type="InterPro" id="IPR012970">
    <property type="entry name" value="Lyase_8_alpha_N"/>
</dbReference>
<evidence type="ECO:0000256" key="2">
    <source>
        <dbReference type="ARBA" id="ARBA00006699"/>
    </source>
</evidence>
<keyword evidence="6 10" id="KW-0456">Lyase</keyword>
<dbReference type="GO" id="GO:0016829">
    <property type="term" value="F:lyase activity"/>
    <property type="evidence" value="ECO:0007669"/>
    <property type="project" value="UniProtKB-KW"/>
</dbReference>
<organism evidence="10 11">
    <name type="scientific">Negadavirga shengliensis</name>
    <dbReference type="NCBI Taxonomy" id="1389218"/>
    <lineage>
        <taxon>Bacteria</taxon>
        <taxon>Pseudomonadati</taxon>
        <taxon>Bacteroidota</taxon>
        <taxon>Cytophagia</taxon>
        <taxon>Cytophagales</taxon>
        <taxon>Cyclobacteriaceae</taxon>
        <taxon>Negadavirga</taxon>
    </lineage>
</organism>
<evidence type="ECO:0000256" key="6">
    <source>
        <dbReference type="ARBA" id="ARBA00023239"/>
    </source>
</evidence>